<evidence type="ECO:0000313" key="3">
    <source>
        <dbReference type="EMBL" id="MFD1508919.1"/>
    </source>
</evidence>
<reference evidence="4" key="1">
    <citation type="journal article" date="2019" name="Int. J. Syst. Evol. Microbiol.">
        <title>The Global Catalogue of Microorganisms (GCM) 10K type strain sequencing project: providing services to taxonomists for standard genome sequencing and annotation.</title>
        <authorList>
            <consortium name="The Broad Institute Genomics Platform"/>
            <consortium name="The Broad Institute Genome Sequencing Center for Infectious Disease"/>
            <person name="Wu L."/>
            <person name="Ma J."/>
        </authorList>
    </citation>
    <scope>NUCLEOTIDE SEQUENCE [LARGE SCALE GENOMIC DNA]</scope>
    <source>
        <strain evidence="4">CGMCC 1.12477</strain>
    </source>
</reference>
<evidence type="ECO:0000256" key="2">
    <source>
        <dbReference type="SAM" id="Phobius"/>
    </source>
</evidence>
<accession>A0ABW4EF23</accession>
<keyword evidence="2" id="KW-1133">Transmembrane helix</keyword>
<proteinExistence type="predicted"/>
<gene>
    <name evidence="3" type="ORF">ACFTOW_05845</name>
</gene>
<evidence type="ECO:0000256" key="1">
    <source>
        <dbReference type="SAM" id="MobiDB-lite"/>
    </source>
</evidence>
<dbReference type="Pfam" id="PF13801">
    <property type="entry name" value="Metal_resist"/>
    <property type="match status" value="1"/>
</dbReference>
<dbReference type="EMBL" id="JBHUDD010000041">
    <property type="protein sequence ID" value="MFD1508919.1"/>
    <property type="molecule type" value="Genomic_DNA"/>
</dbReference>
<evidence type="ECO:0000313" key="4">
    <source>
        <dbReference type="Proteomes" id="UP001597186"/>
    </source>
</evidence>
<keyword evidence="4" id="KW-1185">Reference proteome</keyword>
<dbReference type="InterPro" id="IPR025961">
    <property type="entry name" value="Metal_resist"/>
</dbReference>
<feature type="transmembrane region" description="Helical" evidence="2">
    <location>
        <begin position="20"/>
        <end position="39"/>
    </location>
</feature>
<keyword evidence="2" id="KW-0812">Transmembrane</keyword>
<organism evidence="3 4">
    <name type="scientific">Lacimonas salitolerans</name>
    <dbReference type="NCBI Taxonomy" id="1323750"/>
    <lineage>
        <taxon>Bacteria</taxon>
        <taxon>Pseudomonadati</taxon>
        <taxon>Pseudomonadota</taxon>
        <taxon>Alphaproteobacteria</taxon>
        <taxon>Rhodobacterales</taxon>
        <taxon>Paracoccaceae</taxon>
        <taxon>Lacimonas</taxon>
    </lineage>
</organism>
<sequence length="175" mass="19741">MADTETPKAPRMKLWLRGLLFASLALNLAVVGVVAGAIWRHDGDDERRRGPRADHVSLAYIRALSDEDKRAIRTAMRAEMPDRDVLRAQLRDSFNPVLDALRRETIDRDGLAGLLEAQFEQGAEARMRARGLMLDRLAGMSLEDRRAFADRLEQELDSMDRRGKTRDGKTGGNDR</sequence>
<dbReference type="RefSeq" id="WP_379914016.1">
    <property type="nucleotide sequence ID" value="NZ_JBHUDD010000041.1"/>
</dbReference>
<name>A0ABW4EF23_9RHOB</name>
<protein>
    <submittedName>
        <fullName evidence="3">Periplasmic heavy metal sensor</fullName>
    </submittedName>
</protein>
<dbReference type="Proteomes" id="UP001597186">
    <property type="component" value="Unassembled WGS sequence"/>
</dbReference>
<comment type="caution">
    <text evidence="3">The sequence shown here is derived from an EMBL/GenBank/DDBJ whole genome shotgun (WGS) entry which is preliminary data.</text>
</comment>
<feature type="region of interest" description="Disordered" evidence="1">
    <location>
        <begin position="155"/>
        <end position="175"/>
    </location>
</feature>
<keyword evidence="2" id="KW-0472">Membrane</keyword>